<dbReference type="InterPro" id="IPR036388">
    <property type="entry name" value="WH-like_DNA-bd_sf"/>
</dbReference>
<dbReference type="SUPFAM" id="SSF88659">
    <property type="entry name" value="Sigma3 and sigma4 domains of RNA polymerase sigma factors"/>
    <property type="match status" value="1"/>
</dbReference>
<evidence type="ECO:0000256" key="1">
    <source>
        <dbReference type="SAM" id="MobiDB-lite"/>
    </source>
</evidence>
<dbReference type="Proteomes" id="UP001610990">
    <property type="component" value="Unassembled WGS sequence"/>
</dbReference>
<dbReference type="RefSeq" id="WP_397672363.1">
    <property type="nucleotide sequence ID" value="NZ_JBIRGH010000006.1"/>
</dbReference>
<organism evidence="2 3">
    <name type="scientific">Streptomyces celluloflavus</name>
    <dbReference type="NCBI Taxonomy" id="58344"/>
    <lineage>
        <taxon>Bacteria</taxon>
        <taxon>Bacillati</taxon>
        <taxon>Actinomycetota</taxon>
        <taxon>Actinomycetes</taxon>
        <taxon>Kitasatosporales</taxon>
        <taxon>Streptomycetaceae</taxon>
        <taxon>Streptomyces</taxon>
    </lineage>
</organism>
<accession>A0ABW7RCZ5</accession>
<evidence type="ECO:0000313" key="3">
    <source>
        <dbReference type="Proteomes" id="UP001610990"/>
    </source>
</evidence>
<name>A0ABW7RCZ5_9ACTN</name>
<evidence type="ECO:0000313" key="2">
    <source>
        <dbReference type="EMBL" id="MFH8585224.1"/>
    </source>
</evidence>
<dbReference type="EMBL" id="JBIRGH010000006">
    <property type="protein sequence ID" value="MFH8585224.1"/>
    <property type="molecule type" value="Genomic_DNA"/>
</dbReference>
<feature type="compositionally biased region" description="Basic residues" evidence="1">
    <location>
        <begin position="1"/>
        <end position="12"/>
    </location>
</feature>
<comment type="caution">
    <text evidence="2">The sequence shown here is derived from an EMBL/GenBank/DDBJ whole genome shotgun (WGS) entry which is preliminary data.</text>
</comment>
<dbReference type="Gene3D" id="1.10.10.10">
    <property type="entry name" value="Winged helix-like DNA-binding domain superfamily/Winged helix DNA-binding domain"/>
    <property type="match status" value="1"/>
</dbReference>
<sequence length="201" mass="22332">MTYRHGPAHRAITRPQPQRAARTGYPAAPAHLVALPIDFTAFCELRYELFLRYARLRLADRGHAEATVRACLGDLAIIWPHVLSSPCPAEIAWRALKRRISDGERQQQTGPRPARALLGLVYRALPEGQADVAVLRYLLDLTSDQVADLMGSDRAAVAYSLRAAQRRLGEDLGCRLRRPFLSYAADVISRSATPEKCAYAL</sequence>
<protein>
    <recommendedName>
        <fullName evidence="4">RNA polymerase sigma factor 70 region 4 type 2 domain-containing protein</fullName>
    </recommendedName>
</protein>
<gene>
    <name evidence="2" type="ORF">ACH4GP_12585</name>
</gene>
<feature type="region of interest" description="Disordered" evidence="1">
    <location>
        <begin position="1"/>
        <end position="20"/>
    </location>
</feature>
<dbReference type="InterPro" id="IPR013324">
    <property type="entry name" value="RNA_pol_sigma_r3/r4-like"/>
</dbReference>
<proteinExistence type="predicted"/>
<evidence type="ECO:0008006" key="4">
    <source>
        <dbReference type="Google" id="ProtNLM"/>
    </source>
</evidence>
<reference evidence="2 3" key="1">
    <citation type="submission" date="2024-10" db="EMBL/GenBank/DDBJ databases">
        <title>The Natural Products Discovery Center: Release of the First 8490 Sequenced Strains for Exploring Actinobacteria Biosynthetic Diversity.</title>
        <authorList>
            <person name="Kalkreuter E."/>
            <person name="Kautsar S.A."/>
            <person name="Yang D."/>
            <person name="Bader C.D."/>
            <person name="Teijaro C.N."/>
            <person name="Fluegel L."/>
            <person name="Davis C.M."/>
            <person name="Simpson J.R."/>
            <person name="Lauterbach L."/>
            <person name="Steele A.D."/>
            <person name="Gui C."/>
            <person name="Meng S."/>
            <person name="Li G."/>
            <person name="Viehrig K."/>
            <person name="Ye F."/>
            <person name="Su P."/>
            <person name="Kiefer A.F."/>
            <person name="Nichols A."/>
            <person name="Cepeda A.J."/>
            <person name="Yan W."/>
            <person name="Fan B."/>
            <person name="Jiang Y."/>
            <person name="Adhikari A."/>
            <person name="Zheng C.-J."/>
            <person name="Schuster L."/>
            <person name="Cowan T.M."/>
            <person name="Smanski M.J."/>
            <person name="Chevrette M.G."/>
            <person name="De Carvalho L.P.S."/>
            <person name="Shen B."/>
        </authorList>
    </citation>
    <scope>NUCLEOTIDE SEQUENCE [LARGE SCALE GENOMIC DNA]</scope>
    <source>
        <strain evidence="2 3">NPDC018013</strain>
    </source>
</reference>
<keyword evidence="3" id="KW-1185">Reference proteome</keyword>